<keyword evidence="6 7" id="KW-0472">Membrane</keyword>
<protein>
    <submittedName>
        <fullName evidence="8">Cystinosin/ERS1p repeat containing protein</fullName>
    </submittedName>
</protein>
<feature type="transmembrane region" description="Helical" evidence="7">
    <location>
        <begin position="226"/>
        <end position="245"/>
    </location>
</feature>
<feature type="transmembrane region" description="Helical" evidence="7">
    <location>
        <begin position="144"/>
        <end position="163"/>
    </location>
</feature>
<keyword evidence="5 7" id="KW-1133">Transmembrane helix</keyword>
<dbReference type="EMBL" id="AZIL01000038">
    <property type="protein sequence ID" value="EWM30246.1"/>
    <property type="molecule type" value="Genomic_DNA"/>
</dbReference>
<dbReference type="PANTHER" id="PTHR13131">
    <property type="entry name" value="CYSTINOSIN"/>
    <property type="match status" value="1"/>
</dbReference>
<feature type="transmembrane region" description="Helical" evidence="7">
    <location>
        <begin position="289"/>
        <end position="307"/>
    </location>
</feature>
<dbReference type="GO" id="GO:0012505">
    <property type="term" value="C:endomembrane system"/>
    <property type="evidence" value="ECO:0007669"/>
    <property type="project" value="UniProtKB-SubCell"/>
</dbReference>
<evidence type="ECO:0000256" key="3">
    <source>
        <dbReference type="ARBA" id="ARBA00022692"/>
    </source>
</evidence>
<keyword evidence="3 7" id="KW-0812">Transmembrane</keyword>
<evidence type="ECO:0000256" key="6">
    <source>
        <dbReference type="ARBA" id="ARBA00023136"/>
    </source>
</evidence>
<keyword evidence="9" id="KW-1185">Reference proteome</keyword>
<dbReference type="Proteomes" id="UP000019335">
    <property type="component" value="Chromosome 1"/>
</dbReference>
<evidence type="ECO:0000256" key="7">
    <source>
        <dbReference type="SAM" id="Phobius"/>
    </source>
</evidence>
<evidence type="ECO:0000256" key="5">
    <source>
        <dbReference type="ARBA" id="ARBA00022989"/>
    </source>
</evidence>
<dbReference type="Gene3D" id="1.20.1280.290">
    <property type="match status" value="1"/>
</dbReference>
<dbReference type="GO" id="GO:0015184">
    <property type="term" value="F:L-cystine transmembrane transporter activity"/>
    <property type="evidence" value="ECO:0007669"/>
    <property type="project" value="TreeGrafter"/>
</dbReference>
<gene>
    <name evidence="8" type="ORF">Naga_100003g144</name>
</gene>
<accession>W7UBU2</accession>
<dbReference type="AlphaFoldDB" id="W7UBU2"/>
<keyword evidence="2" id="KW-0813">Transport</keyword>
<dbReference type="PANTHER" id="PTHR13131:SF5">
    <property type="entry name" value="CYSTINOSIN"/>
    <property type="match status" value="1"/>
</dbReference>
<evidence type="ECO:0000256" key="4">
    <source>
        <dbReference type="ARBA" id="ARBA00022737"/>
    </source>
</evidence>
<name>W7UBU2_9STRA</name>
<dbReference type="InterPro" id="IPR006603">
    <property type="entry name" value="PQ-loop_rpt"/>
</dbReference>
<proteinExistence type="predicted"/>
<dbReference type="GO" id="GO:0005774">
    <property type="term" value="C:vacuolar membrane"/>
    <property type="evidence" value="ECO:0007669"/>
    <property type="project" value="TreeGrafter"/>
</dbReference>
<comment type="subcellular location">
    <subcellularLocation>
        <location evidence="1">Endomembrane system</location>
        <topology evidence="1">Multi-pass membrane protein</topology>
    </subcellularLocation>
</comment>
<feature type="transmembrane region" description="Helical" evidence="7">
    <location>
        <begin position="257"/>
        <end position="277"/>
    </location>
</feature>
<dbReference type="SMART" id="SM00679">
    <property type="entry name" value="CTNS"/>
    <property type="match status" value="2"/>
</dbReference>
<keyword evidence="4" id="KW-0677">Repeat</keyword>
<feature type="transmembrane region" description="Helical" evidence="7">
    <location>
        <begin position="184"/>
        <end position="206"/>
    </location>
</feature>
<dbReference type="Pfam" id="PF04193">
    <property type="entry name" value="PQ-loop"/>
    <property type="match status" value="2"/>
</dbReference>
<evidence type="ECO:0000256" key="1">
    <source>
        <dbReference type="ARBA" id="ARBA00004127"/>
    </source>
</evidence>
<feature type="transmembrane region" description="Helical" evidence="7">
    <location>
        <begin position="115"/>
        <end position="132"/>
    </location>
</feature>
<reference evidence="8 9" key="1">
    <citation type="journal article" date="2014" name="Mol. Plant">
        <title>Chromosome Scale Genome Assembly and Transcriptome Profiling of Nannochloropsis gaditana in Nitrogen Depletion.</title>
        <authorList>
            <person name="Corteggiani Carpinelli E."/>
            <person name="Telatin A."/>
            <person name="Vitulo N."/>
            <person name="Forcato C."/>
            <person name="D'Angelo M."/>
            <person name="Schiavon R."/>
            <person name="Vezzi A."/>
            <person name="Giacometti G.M."/>
            <person name="Morosinotto T."/>
            <person name="Valle G."/>
        </authorList>
    </citation>
    <scope>NUCLEOTIDE SEQUENCE [LARGE SCALE GENOMIC DNA]</scope>
    <source>
        <strain evidence="8 9">B-31</strain>
    </source>
</reference>
<evidence type="ECO:0000256" key="2">
    <source>
        <dbReference type="ARBA" id="ARBA00022448"/>
    </source>
</evidence>
<evidence type="ECO:0000313" key="9">
    <source>
        <dbReference type="Proteomes" id="UP000019335"/>
    </source>
</evidence>
<dbReference type="InterPro" id="IPR005282">
    <property type="entry name" value="LC_transporter"/>
</dbReference>
<organism evidence="8 9">
    <name type="scientific">Nannochloropsis gaditana</name>
    <dbReference type="NCBI Taxonomy" id="72520"/>
    <lineage>
        <taxon>Eukaryota</taxon>
        <taxon>Sar</taxon>
        <taxon>Stramenopiles</taxon>
        <taxon>Ochrophyta</taxon>
        <taxon>Eustigmatophyceae</taxon>
        <taxon>Eustigmatales</taxon>
        <taxon>Monodopsidaceae</taxon>
        <taxon>Nannochloropsis</taxon>
    </lineage>
</organism>
<dbReference type="OrthoDB" id="75720at2759"/>
<sequence>MRRLNYLSSFRGDPNAASLRLIAFSSFSIYHSAAICVNCQARPSTDTWCLKTEGMHVPLLHGKRDGAEVATNLYNRIDEKVDHSDTQEGADCINAQVPRQNDRGLRMLQKASREVVAFLVLIMAGIVMGLALPRNKELRNEGYATLSNILGWIYFLAWTVSFYPQIFLNWRQRNTEGLSLGFELLNLLGFLFYSVYALSFFLLPQIQEAYRKRHNGHENKVTIQDVVFACHATILTALTVAQMLHYDGIRIYRRLSWPILMVLTGLLVITCVALVVVSARGDGPSDWLLYLYTISFMKLFVSVIKGVPQAFLNYRRKSTVGWSIHNVLCDFTGTQEIMTG</sequence>
<evidence type="ECO:0000313" key="8">
    <source>
        <dbReference type="EMBL" id="EWM30246.1"/>
    </source>
</evidence>
<comment type="caution">
    <text evidence="8">The sequence shown here is derived from an EMBL/GenBank/DDBJ whole genome shotgun (WGS) entry which is preliminary data.</text>
</comment>